<organism evidence="1">
    <name type="scientific">marine metagenome</name>
    <dbReference type="NCBI Taxonomy" id="408172"/>
    <lineage>
        <taxon>unclassified sequences</taxon>
        <taxon>metagenomes</taxon>
        <taxon>ecological metagenomes</taxon>
    </lineage>
</organism>
<dbReference type="AlphaFoldDB" id="A0A382WLD0"/>
<accession>A0A382WLD0</accession>
<proteinExistence type="predicted"/>
<sequence>VPTRWAKRLIERFNWIHHKGHLPRSDQKRCHGDVQAVHCVSLEKSGDGVATPFN</sequence>
<name>A0A382WLD0_9ZZZZ</name>
<dbReference type="EMBL" id="UINC01160308">
    <property type="protein sequence ID" value="SVD58881.1"/>
    <property type="molecule type" value="Genomic_DNA"/>
</dbReference>
<reference evidence="1" key="1">
    <citation type="submission" date="2018-05" db="EMBL/GenBank/DDBJ databases">
        <authorList>
            <person name="Lanie J.A."/>
            <person name="Ng W.-L."/>
            <person name="Kazmierczak K.M."/>
            <person name="Andrzejewski T.M."/>
            <person name="Davidsen T.M."/>
            <person name="Wayne K.J."/>
            <person name="Tettelin H."/>
            <person name="Glass J.I."/>
            <person name="Rusch D."/>
            <person name="Podicherti R."/>
            <person name="Tsui H.-C.T."/>
            <person name="Winkler M.E."/>
        </authorList>
    </citation>
    <scope>NUCLEOTIDE SEQUENCE</scope>
</reference>
<evidence type="ECO:0000313" key="1">
    <source>
        <dbReference type="EMBL" id="SVD58881.1"/>
    </source>
</evidence>
<feature type="non-terminal residue" evidence="1">
    <location>
        <position position="1"/>
    </location>
</feature>
<protein>
    <submittedName>
        <fullName evidence="1">Uncharacterized protein</fullName>
    </submittedName>
</protein>
<gene>
    <name evidence="1" type="ORF">METZ01_LOCUS411735</name>
</gene>